<reference evidence="2" key="1">
    <citation type="submission" date="2016-01" db="EMBL/GenBank/DDBJ databases">
        <authorList>
            <person name="Mitreva M."/>
            <person name="Pepin K.H."/>
            <person name="Mihindukulasuriya K.A."/>
            <person name="Fulton R."/>
            <person name="Fronick C."/>
            <person name="O'Laughlin M."/>
            <person name="Miner T."/>
            <person name="Herter B."/>
            <person name="Rosa B.A."/>
            <person name="Cordes M."/>
            <person name="Tomlinson C."/>
            <person name="Wollam A."/>
            <person name="Palsikar V.B."/>
            <person name="Mardis E.R."/>
            <person name="Wilson R.K."/>
        </authorList>
    </citation>
    <scope>NUCLEOTIDE SEQUENCE [LARGE SCALE GENOMIC DNA]</scope>
    <source>
        <strain evidence="2">DNF00896</strain>
    </source>
</reference>
<evidence type="ECO:0000313" key="2">
    <source>
        <dbReference type="Proteomes" id="UP000070394"/>
    </source>
</evidence>
<name>A0A133ZRX8_9FIRM</name>
<dbReference type="AlphaFoldDB" id="A0A133ZRX8"/>
<dbReference type="PATRIC" id="fig|467210.3.peg.1204"/>
<evidence type="ECO:0000313" key="1">
    <source>
        <dbReference type="EMBL" id="KXB58176.1"/>
    </source>
</evidence>
<dbReference type="RefSeq" id="WP_060931024.1">
    <property type="nucleotide sequence ID" value="NZ_KQ959812.1"/>
</dbReference>
<dbReference type="Proteomes" id="UP000070394">
    <property type="component" value="Unassembled WGS sequence"/>
</dbReference>
<proteinExistence type="predicted"/>
<comment type="caution">
    <text evidence="1">The sequence shown here is derived from an EMBL/GenBank/DDBJ whole genome shotgun (WGS) entry which is preliminary data.</text>
</comment>
<gene>
    <name evidence="1" type="ORF">HMPREF1866_01215</name>
</gene>
<dbReference type="STRING" id="467210.HMPREF1866_01215"/>
<dbReference type="OrthoDB" id="3035680at2"/>
<protein>
    <recommendedName>
        <fullName evidence="3">DUF3277 family protein</fullName>
    </recommendedName>
</protein>
<evidence type="ECO:0008006" key="3">
    <source>
        <dbReference type="Google" id="ProtNLM"/>
    </source>
</evidence>
<dbReference type="Pfam" id="PF11681">
    <property type="entry name" value="Phage_Tube_PhiTE"/>
    <property type="match status" value="1"/>
</dbReference>
<dbReference type="EMBL" id="LSDA01000063">
    <property type="protein sequence ID" value="KXB58176.1"/>
    <property type="molecule type" value="Genomic_DNA"/>
</dbReference>
<sequence length="137" mass="14973">MAKVTTYNPRKVTCALGRHIVSGFADDSFISIESNGDGTSYVVGADGEVARSIDPSRMYKVKIALLQSSSTNDFLQDMYDKDQLNGNGTFAVSINDIIGEERFVGAVAWVTKPATWARGKAQSNREWEIVVGEGEFK</sequence>
<dbReference type="InterPro" id="IPR021695">
    <property type="entry name" value="Phage_KPP10_Orf10"/>
</dbReference>
<keyword evidence="2" id="KW-1185">Reference proteome</keyword>
<dbReference type="NCBIfam" id="NF047581">
    <property type="entry name" value="gp105_phage_fam"/>
    <property type="match status" value="1"/>
</dbReference>
<organism evidence="1 2">
    <name type="scientific">Lachnoanaerobaculum saburreum</name>
    <dbReference type="NCBI Taxonomy" id="467210"/>
    <lineage>
        <taxon>Bacteria</taxon>
        <taxon>Bacillati</taxon>
        <taxon>Bacillota</taxon>
        <taxon>Clostridia</taxon>
        <taxon>Lachnospirales</taxon>
        <taxon>Lachnospiraceae</taxon>
        <taxon>Lachnoanaerobaculum</taxon>
    </lineage>
</organism>
<accession>A0A133ZRX8</accession>